<evidence type="ECO:0008006" key="3">
    <source>
        <dbReference type="Google" id="ProtNLM"/>
    </source>
</evidence>
<sequence>MSDFSQRLEKEIQNTGKTLCYLAEASGLQLDYISKMNKGKRIPKEENRLVRLLDAMECTASTKSDLLLLYRQEKMGKSQWQCMEELIHIIQQDVIEFPTAYASVSISDTPNTISILDNEFAIYSWIRKIMISTSDSEIYLWTSEISSEHLHYLIQIIHEAPYQKLEHLFPLLQNQNADNTLDNLKKISILKPAMFCEGYEPFYYYITPSVSEEKKSGLLPNWLITDNIAIGINFQTSKGIIIRDTQQLQLLKHEFIREKVLARKMLFRSDLDSYVKDVNTMMSEGYVTHNYYIEYSPCLLHLIPANILEQQIILDTVEKEPLLVSLSQRTRHMENENMVHIFCISGLRQFMEEGRIAGYPDMLYKPFDPSLRLWLLKSYYQYMLNTPHSCICVKENFIHLPRHISIVSSSNVNNGIAFWNNTSHGLQYYVLKESGFSQKLYEFCQFLDKGNMAWSEQETLEIIRNMILEYGGTL</sequence>
<evidence type="ECO:0000313" key="2">
    <source>
        <dbReference type="Proteomes" id="UP000095645"/>
    </source>
</evidence>
<dbReference type="RefSeq" id="WP_055058109.1">
    <property type="nucleotide sequence ID" value="NZ_CYZP01000015.1"/>
</dbReference>
<accession>A0A174CKE4</accession>
<gene>
    <name evidence="1" type="ORF">ERS852476_01955</name>
</gene>
<proteinExistence type="predicted"/>
<dbReference type="AlphaFoldDB" id="A0A174CKE4"/>
<dbReference type="InterPro" id="IPR001387">
    <property type="entry name" value="Cro/C1-type_HTH"/>
</dbReference>
<name>A0A174CKE4_9FIRM</name>
<evidence type="ECO:0000313" key="1">
    <source>
        <dbReference type="EMBL" id="CUO12420.1"/>
    </source>
</evidence>
<protein>
    <recommendedName>
        <fullName evidence="3">XRE family transcriptional regulator</fullName>
    </recommendedName>
</protein>
<dbReference type="Proteomes" id="UP000095645">
    <property type="component" value="Unassembled WGS sequence"/>
</dbReference>
<organism evidence="1 2">
    <name type="scientific">Blautia obeum</name>
    <dbReference type="NCBI Taxonomy" id="40520"/>
    <lineage>
        <taxon>Bacteria</taxon>
        <taxon>Bacillati</taxon>
        <taxon>Bacillota</taxon>
        <taxon>Clostridia</taxon>
        <taxon>Lachnospirales</taxon>
        <taxon>Lachnospiraceae</taxon>
        <taxon>Blautia</taxon>
    </lineage>
</organism>
<reference evidence="1 2" key="1">
    <citation type="submission" date="2015-09" db="EMBL/GenBank/DDBJ databases">
        <authorList>
            <consortium name="Pathogen Informatics"/>
        </authorList>
    </citation>
    <scope>NUCLEOTIDE SEQUENCE [LARGE SCALE GENOMIC DNA]</scope>
    <source>
        <strain evidence="1 2">2789STDY5834861</strain>
    </source>
</reference>
<dbReference type="EMBL" id="CYZP01000015">
    <property type="protein sequence ID" value="CUO12420.1"/>
    <property type="molecule type" value="Genomic_DNA"/>
</dbReference>
<dbReference type="CDD" id="cd00093">
    <property type="entry name" value="HTH_XRE"/>
    <property type="match status" value="1"/>
</dbReference>